<evidence type="ECO:0000256" key="1">
    <source>
        <dbReference type="SAM" id="MobiDB-lite"/>
    </source>
</evidence>
<feature type="region of interest" description="Disordered" evidence="1">
    <location>
        <begin position="1"/>
        <end position="22"/>
    </location>
</feature>
<feature type="region of interest" description="Disordered" evidence="1">
    <location>
        <begin position="52"/>
        <end position="108"/>
    </location>
</feature>
<dbReference type="AlphaFoldDB" id="A0A840J691"/>
<feature type="compositionally biased region" description="Basic and acidic residues" evidence="1">
    <location>
        <begin position="59"/>
        <end position="99"/>
    </location>
</feature>
<dbReference type="EMBL" id="JACHMG010000001">
    <property type="protein sequence ID" value="MBB4688952.1"/>
    <property type="molecule type" value="Genomic_DNA"/>
</dbReference>
<evidence type="ECO:0000313" key="3">
    <source>
        <dbReference type="Proteomes" id="UP000581769"/>
    </source>
</evidence>
<proteinExistence type="predicted"/>
<evidence type="ECO:0000313" key="2">
    <source>
        <dbReference type="EMBL" id="MBB4688952.1"/>
    </source>
</evidence>
<gene>
    <name evidence="2" type="ORF">BJY18_006437</name>
</gene>
<protein>
    <submittedName>
        <fullName evidence="2">Uncharacterized protein</fullName>
    </submittedName>
</protein>
<keyword evidence="3" id="KW-1185">Reference proteome</keyword>
<reference evidence="2 3" key="1">
    <citation type="submission" date="2020-08" db="EMBL/GenBank/DDBJ databases">
        <title>Sequencing the genomes of 1000 actinobacteria strains.</title>
        <authorList>
            <person name="Klenk H.-P."/>
        </authorList>
    </citation>
    <scope>NUCLEOTIDE SEQUENCE [LARGE SCALE GENOMIC DNA]</scope>
    <source>
        <strain evidence="2 3">DSM 45859</strain>
    </source>
</reference>
<dbReference type="Proteomes" id="UP000581769">
    <property type="component" value="Unassembled WGS sequence"/>
</dbReference>
<name>A0A840J691_9PSEU</name>
<accession>A0A840J691</accession>
<sequence length="251" mass="27664">MRGIADAPALTPCQPTCRGGRKAQRCSLGDRRCLRAARVAVRWADVRATPYARLAPDPTRPDPTRPDPPRRDPPRRDPPRRDPPRRDPPRRDPPRRELTRPQCGSASVRTVVGPAFEMTVEPRVSAPAPAHWMGPDSCSASTQPCTLPDTRVCRPANSSRSRFRFPRRFSTRWHARWRIRQRMTTTGLGNLACSGHPDGPPCSCGDSRSSVVLACCRAGSRGRWPLAGCVVVAVTGEGEVGRRRLCKGVTP</sequence>
<organism evidence="2 3">
    <name type="scientific">Amycolatopsis jiangsuensis</name>
    <dbReference type="NCBI Taxonomy" id="1181879"/>
    <lineage>
        <taxon>Bacteria</taxon>
        <taxon>Bacillati</taxon>
        <taxon>Actinomycetota</taxon>
        <taxon>Actinomycetes</taxon>
        <taxon>Pseudonocardiales</taxon>
        <taxon>Pseudonocardiaceae</taxon>
        <taxon>Amycolatopsis</taxon>
    </lineage>
</organism>
<comment type="caution">
    <text evidence="2">The sequence shown here is derived from an EMBL/GenBank/DDBJ whole genome shotgun (WGS) entry which is preliminary data.</text>
</comment>